<feature type="transmembrane region" description="Helical" evidence="2">
    <location>
        <begin position="466"/>
        <end position="483"/>
    </location>
</feature>
<feature type="coiled-coil region" evidence="1">
    <location>
        <begin position="342"/>
        <end position="412"/>
    </location>
</feature>
<reference evidence="4 5" key="1">
    <citation type="submission" date="2019-06" db="EMBL/GenBank/DDBJ databases">
        <title>Genomic insights into carbon and energy metabolism of Deferribacter autotrophicus revealed new metabolic traits in the phylum Deferribacteres.</title>
        <authorList>
            <person name="Slobodkin A.I."/>
            <person name="Slobodkina G.B."/>
            <person name="Allioux M."/>
            <person name="Alain K."/>
            <person name="Jebbar M."/>
            <person name="Shadrin V."/>
            <person name="Kublanov I.V."/>
            <person name="Toshchakov S.V."/>
            <person name="Bonch-Osmolovskaya E.A."/>
        </authorList>
    </citation>
    <scope>NUCLEOTIDE SEQUENCE [LARGE SCALE GENOMIC DNA]</scope>
    <source>
        <strain evidence="4 5">SL50</strain>
    </source>
</reference>
<dbReference type="EMBL" id="VFJB01000005">
    <property type="protein sequence ID" value="KAA0258103.1"/>
    <property type="molecule type" value="Genomic_DNA"/>
</dbReference>
<name>A0A5A8F2S5_9BACT</name>
<evidence type="ECO:0000259" key="3">
    <source>
        <dbReference type="Pfam" id="PF13476"/>
    </source>
</evidence>
<evidence type="ECO:0000313" key="5">
    <source>
        <dbReference type="Proteomes" id="UP000322876"/>
    </source>
</evidence>
<sequence length="1002" mass="119550">MIVKKLNLNIENLLDVKFTFDNSVNVIYGENEAGKTTILTFFRYLFFPKEKKAKPWYISNFSADTVIQFYEEDYVINFDNNNLRVIPSERIFLNINELFDFESFKNSFAITQEELFKVEYFDLLKKKRELFLGVSGLSYSNNLSELFNSLRKDIDKLYKQRGRKPYINQLKDRLKSLEKEISEAKDEIQDVDSDLIRKKVLEEERQDYEKRIIGLKKEIENIRKLLTPFESYLEIRNKKQKYNGLSKEVIVDEQSFNNIKRLRKEMEEVERSIEEKVYRLSVLKGEIGKIDYDIKRDLLDKFKKGYFLYGDYDFDELFHKKEKLELEINNFFENVEFNIEELSIVEKKIKKLLNNYNSLKQNLELYNTEYEKKKGILTAVDENELKENLFRLKKKREKIRNLIDILREKEKILSRINELDEHLKDIDLEKLQDLNTKLRKFNNNPLVDFDEKEIEKIKSLLPKIKLISFSLILANILGLVFAIGKNISFLIVGLVLLFLISASSYFLYFRLLRKFKVFSYKEFLEYFNEFQNLKNLKNENIDDVLKKINEIEFLRKEKESLINKLKQFDDVVGDMETLDRELYEVEEEIDGLKQKLAGLKILKSEYDELVTNIEKVKMDLGRIELEIKSFGFNLEDEEKILLDIEKVKNLIAEKKKIDDLIVNINDFNRTVNSLKNELKLSDDISLDELAEFVEKVVTGQDYKLKLESEYNLTQSELVQLRIKFKNLQKNVKDIFVKFGVNSFDDMELGFENFKVLKGLKEEIKERVSTFEKRFGIEYEDYSKRVENISEIQLQNSLNEKMSEMEHLQRKLQEVAEEISRLDERINIYLNKDILHEKESELEKLKGEFKSKLEEFAVKNLSLKILENTLKRYEEEYQPELLQNSSKYFERFTNGRYKQIRTNIEGNLFVLSNDDRIKEIDELSAGTKDQLYLALRLGYIDLIDKKLKLPLFFDEVTANFDDEREQNFLETLEKISDDRQIFIFTCKRTLVSKLIERFSIFEL</sequence>
<feature type="coiled-coil region" evidence="1">
    <location>
        <begin position="252"/>
        <end position="279"/>
    </location>
</feature>
<dbReference type="Proteomes" id="UP000322876">
    <property type="component" value="Unassembled WGS sequence"/>
</dbReference>
<keyword evidence="2" id="KW-0472">Membrane</keyword>
<feature type="domain" description="Rad50/SbcC-type AAA" evidence="3">
    <location>
        <begin position="13"/>
        <end position="223"/>
    </location>
</feature>
<dbReference type="SUPFAM" id="SSF52540">
    <property type="entry name" value="P-loop containing nucleoside triphosphate hydrolases"/>
    <property type="match status" value="2"/>
</dbReference>
<dbReference type="PANTHER" id="PTHR41259:SF1">
    <property type="entry name" value="DOUBLE-STRAND BREAK REPAIR RAD50 ATPASE, PUTATIVE-RELATED"/>
    <property type="match status" value="1"/>
</dbReference>
<comment type="caution">
    <text evidence="4">The sequence shown here is derived from an EMBL/GenBank/DDBJ whole genome shotgun (WGS) entry which is preliminary data.</text>
</comment>
<accession>A0A5A8F2S5</accession>
<dbReference type="Gene3D" id="3.40.50.300">
    <property type="entry name" value="P-loop containing nucleotide triphosphate hydrolases"/>
    <property type="match status" value="2"/>
</dbReference>
<feature type="transmembrane region" description="Helical" evidence="2">
    <location>
        <begin position="489"/>
        <end position="509"/>
    </location>
</feature>
<dbReference type="InterPro" id="IPR038729">
    <property type="entry name" value="Rad50/SbcC_AAA"/>
</dbReference>
<feature type="coiled-coil region" evidence="1">
    <location>
        <begin position="703"/>
        <end position="730"/>
    </location>
</feature>
<evidence type="ECO:0000256" key="1">
    <source>
        <dbReference type="SAM" id="Coils"/>
    </source>
</evidence>
<keyword evidence="1" id="KW-0175">Coiled coil</keyword>
<feature type="coiled-coil region" evidence="1">
    <location>
        <begin position="544"/>
        <end position="619"/>
    </location>
</feature>
<evidence type="ECO:0000256" key="2">
    <source>
        <dbReference type="SAM" id="Phobius"/>
    </source>
</evidence>
<proteinExistence type="predicted"/>
<dbReference type="PANTHER" id="PTHR41259">
    <property type="entry name" value="DOUBLE-STRAND BREAK REPAIR RAD50 ATPASE, PUTATIVE-RELATED"/>
    <property type="match status" value="1"/>
</dbReference>
<feature type="coiled-coil region" evidence="1">
    <location>
        <begin position="167"/>
        <end position="225"/>
    </location>
</feature>
<dbReference type="InterPro" id="IPR027417">
    <property type="entry name" value="P-loop_NTPase"/>
</dbReference>
<protein>
    <recommendedName>
        <fullName evidence="3">Rad50/SbcC-type AAA domain-containing protein</fullName>
    </recommendedName>
</protein>
<feature type="coiled-coil region" evidence="1">
    <location>
        <begin position="790"/>
        <end position="875"/>
    </location>
</feature>
<dbReference type="OrthoDB" id="9764467at2"/>
<dbReference type="RefSeq" id="WP_149266424.1">
    <property type="nucleotide sequence ID" value="NZ_VFJB01000005.1"/>
</dbReference>
<evidence type="ECO:0000313" key="4">
    <source>
        <dbReference type="EMBL" id="KAA0258103.1"/>
    </source>
</evidence>
<gene>
    <name evidence="4" type="ORF">FHQ18_06815</name>
</gene>
<dbReference type="AlphaFoldDB" id="A0A5A8F2S5"/>
<organism evidence="4 5">
    <name type="scientific">Deferribacter autotrophicus</name>
    <dbReference type="NCBI Taxonomy" id="500465"/>
    <lineage>
        <taxon>Bacteria</taxon>
        <taxon>Pseudomonadati</taxon>
        <taxon>Deferribacterota</taxon>
        <taxon>Deferribacteres</taxon>
        <taxon>Deferribacterales</taxon>
        <taxon>Deferribacteraceae</taxon>
        <taxon>Deferribacter</taxon>
    </lineage>
</organism>
<keyword evidence="2" id="KW-1133">Transmembrane helix</keyword>
<keyword evidence="5" id="KW-1185">Reference proteome</keyword>
<keyword evidence="2" id="KW-0812">Transmembrane</keyword>
<dbReference type="Pfam" id="PF13476">
    <property type="entry name" value="AAA_23"/>
    <property type="match status" value="1"/>
</dbReference>